<dbReference type="GO" id="GO:0016787">
    <property type="term" value="F:hydrolase activity"/>
    <property type="evidence" value="ECO:0007669"/>
    <property type="project" value="UniProtKB-KW"/>
</dbReference>
<dbReference type="InterPro" id="IPR023214">
    <property type="entry name" value="HAD_sf"/>
</dbReference>
<protein>
    <submittedName>
        <fullName evidence="1">Hydrolase</fullName>
    </submittedName>
</protein>
<name>A0A087AZI5_9BIFI</name>
<organism evidence="1 2">
    <name type="scientific">Bifidobacterium cuniculi</name>
    <dbReference type="NCBI Taxonomy" id="1688"/>
    <lineage>
        <taxon>Bacteria</taxon>
        <taxon>Bacillati</taxon>
        <taxon>Actinomycetota</taxon>
        <taxon>Actinomycetes</taxon>
        <taxon>Bifidobacteriales</taxon>
        <taxon>Bifidobacteriaceae</taxon>
        <taxon>Bifidobacterium</taxon>
    </lineage>
</organism>
<dbReference type="InterPro" id="IPR006439">
    <property type="entry name" value="HAD-SF_hydro_IA"/>
</dbReference>
<dbReference type="STRING" id="1688.BCUN_2046"/>
<dbReference type="AlphaFoldDB" id="A0A087AZI5"/>
<keyword evidence="1" id="KW-0378">Hydrolase</keyword>
<dbReference type="OrthoDB" id="9797743at2"/>
<dbReference type="InterPro" id="IPR036412">
    <property type="entry name" value="HAD-like_sf"/>
</dbReference>
<dbReference type="eggNOG" id="COG0637">
    <property type="taxonomic scope" value="Bacteria"/>
</dbReference>
<proteinExistence type="predicted"/>
<dbReference type="PANTHER" id="PTHR18901">
    <property type="entry name" value="2-DEOXYGLUCOSE-6-PHOSPHATE PHOSPHATASE 2"/>
    <property type="match status" value="1"/>
</dbReference>
<dbReference type="InterPro" id="IPR023198">
    <property type="entry name" value="PGP-like_dom2"/>
</dbReference>
<gene>
    <name evidence="1" type="ORF">BCUN_2046</name>
</gene>
<dbReference type="EMBL" id="JGYV01000005">
    <property type="protein sequence ID" value="KFI64185.1"/>
    <property type="molecule type" value="Genomic_DNA"/>
</dbReference>
<dbReference type="Pfam" id="PF00702">
    <property type="entry name" value="Hydrolase"/>
    <property type="match status" value="1"/>
</dbReference>
<dbReference type="Gene3D" id="3.40.50.1000">
    <property type="entry name" value="HAD superfamily/HAD-like"/>
    <property type="match status" value="1"/>
</dbReference>
<comment type="caution">
    <text evidence="1">The sequence shown here is derived from an EMBL/GenBank/DDBJ whole genome shotgun (WGS) entry which is preliminary data.</text>
</comment>
<dbReference type="Gene3D" id="1.10.150.240">
    <property type="entry name" value="Putative phosphatase, domain 2"/>
    <property type="match status" value="1"/>
</dbReference>
<dbReference type="CDD" id="cd07505">
    <property type="entry name" value="HAD_BPGM-like"/>
    <property type="match status" value="1"/>
</dbReference>
<dbReference type="SFLD" id="SFLDG01129">
    <property type="entry name" value="C1.5:_HAD__Beta-PGM__Phosphata"/>
    <property type="match status" value="1"/>
</dbReference>
<keyword evidence="2" id="KW-1185">Reference proteome</keyword>
<sequence length="236" mass="25847">MTEHKDRALLAVFWDMDGTLIDSEPIWHESELRIVRKYGGHWTKELAIGGSGRPVPQIAREMVELGCPLPAERIGQMMFDYVEETEMAHIPWVPGVQRLLTDLRDASVPNVLVTTSPRNLAEHLISQAPEGAFVDYVCGDDDVAKKPDPAPYLLAASKLGIPETRMAQVVAFEDSPSGLASAVASGATTIAQTVCMPDGPRPGPQYCDADGYDDITPASLDRMVRRFKDAMDLGKR</sequence>
<evidence type="ECO:0000313" key="2">
    <source>
        <dbReference type="Proteomes" id="UP000029067"/>
    </source>
</evidence>
<dbReference type="SUPFAM" id="SSF56784">
    <property type="entry name" value="HAD-like"/>
    <property type="match status" value="1"/>
</dbReference>
<dbReference type="Proteomes" id="UP000029067">
    <property type="component" value="Unassembled WGS sequence"/>
</dbReference>
<dbReference type="NCBIfam" id="TIGR01509">
    <property type="entry name" value="HAD-SF-IA-v3"/>
    <property type="match status" value="1"/>
</dbReference>
<evidence type="ECO:0000313" key="1">
    <source>
        <dbReference type="EMBL" id="KFI64185.1"/>
    </source>
</evidence>
<dbReference type="PANTHER" id="PTHR18901:SF38">
    <property type="entry name" value="PSEUDOURIDINE-5'-PHOSPHATASE"/>
    <property type="match status" value="1"/>
</dbReference>
<dbReference type="SFLD" id="SFLDS00003">
    <property type="entry name" value="Haloacid_Dehalogenase"/>
    <property type="match status" value="1"/>
</dbReference>
<accession>A0A087AZI5</accession>
<dbReference type="RefSeq" id="WP_033515731.1">
    <property type="nucleotide sequence ID" value="NZ_JGYV01000005.1"/>
</dbReference>
<reference evidence="1 2" key="1">
    <citation type="submission" date="2014-03" db="EMBL/GenBank/DDBJ databases">
        <title>Genomics of Bifidobacteria.</title>
        <authorList>
            <person name="Ventura M."/>
            <person name="Milani C."/>
            <person name="Lugli G.A."/>
        </authorList>
    </citation>
    <scope>NUCLEOTIDE SEQUENCE [LARGE SCALE GENOMIC DNA]</scope>
    <source>
        <strain evidence="1 2">LMG 10738</strain>
    </source>
</reference>